<comment type="caution">
    <text evidence="1">The sequence shown here is derived from an EMBL/GenBank/DDBJ whole genome shotgun (WGS) entry which is preliminary data.</text>
</comment>
<proteinExistence type="predicted"/>
<dbReference type="Proteomes" id="UP000789525">
    <property type="component" value="Unassembled WGS sequence"/>
</dbReference>
<name>A0ACA9MGU8_9GLOM</name>
<dbReference type="EMBL" id="CAJVPT010011210">
    <property type="protein sequence ID" value="CAG8577703.1"/>
    <property type="molecule type" value="Genomic_DNA"/>
</dbReference>
<reference evidence="1" key="1">
    <citation type="submission" date="2021-06" db="EMBL/GenBank/DDBJ databases">
        <authorList>
            <person name="Kallberg Y."/>
            <person name="Tangrot J."/>
            <person name="Rosling A."/>
        </authorList>
    </citation>
    <scope>NUCLEOTIDE SEQUENCE</scope>
    <source>
        <strain evidence="1">CL356</strain>
    </source>
</reference>
<protein>
    <submittedName>
        <fullName evidence="1">200_t:CDS:1</fullName>
    </submittedName>
</protein>
<organism evidence="1 2">
    <name type="scientific">Acaulospora colombiana</name>
    <dbReference type="NCBI Taxonomy" id="27376"/>
    <lineage>
        <taxon>Eukaryota</taxon>
        <taxon>Fungi</taxon>
        <taxon>Fungi incertae sedis</taxon>
        <taxon>Mucoromycota</taxon>
        <taxon>Glomeromycotina</taxon>
        <taxon>Glomeromycetes</taxon>
        <taxon>Diversisporales</taxon>
        <taxon>Acaulosporaceae</taxon>
        <taxon>Acaulospora</taxon>
    </lineage>
</organism>
<keyword evidence="2" id="KW-1185">Reference proteome</keyword>
<evidence type="ECO:0000313" key="1">
    <source>
        <dbReference type="EMBL" id="CAG8577703.1"/>
    </source>
</evidence>
<gene>
    <name evidence="1" type="ORF">ACOLOM_LOCUS5853</name>
</gene>
<sequence>MPSIMNRTEFLDRINVILESNALQARLYHQAPNPNMVIHTIRKNGRSFRDDLKFVAYNAFSITLCNEAKLLLNETSIDVLNRAATMLWKRAPQHTKQDYRTCAQMVSANIPKRRLGRV</sequence>
<evidence type="ECO:0000313" key="2">
    <source>
        <dbReference type="Proteomes" id="UP000789525"/>
    </source>
</evidence>
<accession>A0ACA9MGU8</accession>